<dbReference type="Gene3D" id="1.10.10.10">
    <property type="entry name" value="Winged helix-like DNA-binding domain superfamily/Winged helix DNA-binding domain"/>
    <property type="match status" value="1"/>
</dbReference>
<organism evidence="3 4">
    <name type="scientific">Oceanobacillus locisalsi</name>
    <dbReference type="NCBI Taxonomy" id="546107"/>
    <lineage>
        <taxon>Bacteria</taxon>
        <taxon>Bacillati</taxon>
        <taxon>Bacillota</taxon>
        <taxon>Bacilli</taxon>
        <taxon>Bacillales</taxon>
        <taxon>Bacillaceae</taxon>
        <taxon>Oceanobacillus</taxon>
    </lineage>
</organism>
<dbReference type="InterPro" id="IPR036390">
    <property type="entry name" value="WH_DNA-bd_sf"/>
</dbReference>
<protein>
    <submittedName>
        <fullName evidence="3">RQC-minor-1 family DNA-binding protein</fullName>
    </submittedName>
</protein>
<dbReference type="Proteomes" id="UP001597041">
    <property type="component" value="Unassembled WGS sequence"/>
</dbReference>
<dbReference type="InterPro" id="IPR036388">
    <property type="entry name" value="WH-like_DNA-bd_sf"/>
</dbReference>
<dbReference type="RefSeq" id="WP_379593588.1">
    <property type="nucleotide sequence ID" value="NZ_JBHTKK010000023.1"/>
</dbReference>
<dbReference type="Pfam" id="PF13451">
    <property type="entry name" value="zf_Tbcl"/>
    <property type="match status" value="1"/>
</dbReference>
<dbReference type="InterPro" id="IPR018982">
    <property type="entry name" value="RQC_domain"/>
</dbReference>
<dbReference type="EMBL" id="JBHTKK010000023">
    <property type="protein sequence ID" value="MFD1067473.1"/>
    <property type="molecule type" value="Genomic_DNA"/>
</dbReference>
<proteinExistence type="predicted"/>
<name>A0ABW3NJH3_9BACI</name>
<reference evidence="4" key="1">
    <citation type="journal article" date="2019" name="Int. J. Syst. Evol. Microbiol.">
        <title>The Global Catalogue of Microorganisms (GCM) 10K type strain sequencing project: providing services to taxonomists for standard genome sequencing and annotation.</title>
        <authorList>
            <consortium name="The Broad Institute Genomics Platform"/>
            <consortium name="The Broad Institute Genome Sequencing Center for Infectious Disease"/>
            <person name="Wu L."/>
            <person name="Ma J."/>
        </authorList>
    </citation>
    <scope>NUCLEOTIDE SEQUENCE [LARGE SCALE GENOMIC DNA]</scope>
    <source>
        <strain evidence="4">CCUG 56608</strain>
    </source>
</reference>
<dbReference type="SUPFAM" id="SSF46785">
    <property type="entry name" value="Winged helix' DNA-binding domain"/>
    <property type="match status" value="1"/>
</dbReference>
<keyword evidence="4" id="KW-1185">Reference proteome</keyword>
<sequence length="252" mass="29952">MEAKRLSEADILAILRGADELIAQGGRSLLAKILKGSREKKVLELGLDDCPVYGCFKGVKLEEVLEKIDWMFDHDFLDIEYSGKLPMIVFTERGWYIERDKRADEFLREWDKWIAEDRSAPDMTYLKDRNRKMIFLILEKARESQNKQYIPYLEAWKQIDYRKVRERITSVIQSLETGETPDFQAIQEREVMLKEALQGDAPQDLYIKCWECGNRFLFSIGEQQFYRKMGFHDPKRCPECRMEREMSDFLDF</sequence>
<feature type="domain" description="Probable zinc-binding" evidence="2">
    <location>
        <begin position="203"/>
        <end position="245"/>
    </location>
</feature>
<evidence type="ECO:0000313" key="3">
    <source>
        <dbReference type="EMBL" id="MFD1067473.1"/>
    </source>
</evidence>
<dbReference type="InterPro" id="IPR025306">
    <property type="entry name" value="Zn-bnd_dom_prob"/>
</dbReference>
<evidence type="ECO:0000259" key="2">
    <source>
        <dbReference type="Pfam" id="PF13451"/>
    </source>
</evidence>
<dbReference type="GO" id="GO:0003677">
    <property type="term" value="F:DNA binding"/>
    <property type="evidence" value="ECO:0007669"/>
    <property type="project" value="UniProtKB-KW"/>
</dbReference>
<dbReference type="Pfam" id="PF09382">
    <property type="entry name" value="RQC"/>
    <property type="match status" value="1"/>
</dbReference>
<gene>
    <name evidence="3" type="ORF">ACFQ19_15815</name>
</gene>
<dbReference type="NCBIfam" id="NF041107">
    <property type="entry name" value="RQC_minor_1"/>
    <property type="match status" value="1"/>
</dbReference>
<feature type="domain" description="RQC" evidence="1">
    <location>
        <begin position="23"/>
        <end position="101"/>
    </location>
</feature>
<evidence type="ECO:0000313" key="4">
    <source>
        <dbReference type="Proteomes" id="UP001597041"/>
    </source>
</evidence>
<keyword evidence="3" id="KW-0238">DNA-binding</keyword>
<evidence type="ECO:0000259" key="1">
    <source>
        <dbReference type="Pfam" id="PF09382"/>
    </source>
</evidence>
<accession>A0ABW3NJH3</accession>
<comment type="caution">
    <text evidence="3">The sequence shown here is derived from an EMBL/GenBank/DDBJ whole genome shotgun (WGS) entry which is preliminary data.</text>
</comment>